<sequence>MAGFARLLIIAFVLLTVLYFALYFHLRANRRDRLLAEYESMGAEAQETKVSQELLAYESRLRRGLILGVYILPFVAMVATIYFTNFH</sequence>
<proteinExistence type="predicted"/>
<feature type="transmembrane region" description="Helical" evidence="1">
    <location>
        <begin position="6"/>
        <end position="26"/>
    </location>
</feature>
<dbReference type="RefSeq" id="WP_209357587.1">
    <property type="nucleotide sequence ID" value="NZ_CP060010.1"/>
</dbReference>
<organism evidence="2 3">
    <name type="scientific">Cognatishimia activa</name>
    <dbReference type="NCBI Taxonomy" id="1715691"/>
    <lineage>
        <taxon>Bacteria</taxon>
        <taxon>Pseudomonadati</taxon>
        <taxon>Pseudomonadota</taxon>
        <taxon>Alphaproteobacteria</taxon>
        <taxon>Rhodobacterales</taxon>
        <taxon>Paracoccaceae</taxon>
        <taxon>Cognatishimia</taxon>
    </lineage>
</organism>
<keyword evidence="1" id="KW-0812">Transmembrane</keyword>
<dbReference type="EMBL" id="CP060010">
    <property type="protein sequence ID" value="QTN36891.1"/>
    <property type="molecule type" value="Genomic_DNA"/>
</dbReference>
<dbReference type="KEGG" id="cact:HZ995_05065"/>
<reference evidence="2" key="1">
    <citation type="submission" date="2020-07" db="EMBL/GenBank/DDBJ databases">
        <title>Genome sequences of bacteria associated with the marine, planktonic diatom Thalassiosira profunda strain ECT2AJA-044.</title>
        <authorList>
            <person name="Gargas C.B."/>
            <person name="Roberts W.R."/>
            <person name="Alverson A.J."/>
        </authorList>
    </citation>
    <scope>NUCLEOTIDE SEQUENCE</scope>
    <source>
        <strain evidence="2">ECT2AJA-044</strain>
    </source>
</reference>
<accession>A0A975ETQ2</accession>
<keyword evidence="1" id="KW-1133">Transmembrane helix</keyword>
<protein>
    <recommendedName>
        <fullName evidence="4">Cation/multidrug efflux pump</fullName>
    </recommendedName>
</protein>
<evidence type="ECO:0000313" key="2">
    <source>
        <dbReference type="EMBL" id="QTN36891.1"/>
    </source>
</evidence>
<dbReference type="Proteomes" id="UP000665026">
    <property type="component" value="Chromosome"/>
</dbReference>
<evidence type="ECO:0008006" key="4">
    <source>
        <dbReference type="Google" id="ProtNLM"/>
    </source>
</evidence>
<name>A0A975ETQ2_9RHOB</name>
<feature type="transmembrane region" description="Helical" evidence="1">
    <location>
        <begin position="64"/>
        <end position="84"/>
    </location>
</feature>
<evidence type="ECO:0000313" key="3">
    <source>
        <dbReference type="Proteomes" id="UP000665026"/>
    </source>
</evidence>
<evidence type="ECO:0000256" key="1">
    <source>
        <dbReference type="SAM" id="Phobius"/>
    </source>
</evidence>
<keyword evidence="1" id="KW-0472">Membrane</keyword>
<dbReference type="AlphaFoldDB" id="A0A975ETQ2"/>
<gene>
    <name evidence="2" type="ORF">HZ995_05065</name>
</gene>